<proteinExistence type="predicted"/>
<comment type="caution">
    <text evidence="1">The sequence shown here is derived from an EMBL/GenBank/DDBJ whole genome shotgun (WGS) entry which is preliminary data.</text>
</comment>
<accession>A0A4Y7SVS5</accession>
<dbReference type="OrthoDB" id="3038759at2759"/>
<evidence type="ECO:0000313" key="2">
    <source>
        <dbReference type="Proteomes" id="UP000298030"/>
    </source>
</evidence>
<reference evidence="1 2" key="1">
    <citation type="journal article" date="2019" name="Nat. Ecol. Evol.">
        <title>Megaphylogeny resolves global patterns of mushroom evolution.</title>
        <authorList>
            <person name="Varga T."/>
            <person name="Krizsan K."/>
            <person name="Foldi C."/>
            <person name="Dima B."/>
            <person name="Sanchez-Garcia M."/>
            <person name="Sanchez-Ramirez S."/>
            <person name="Szollosi G.J."/>
            <person name="Szarkandi J.G."/>
            <person name="Papp V."/>
            <person name="Albert L."/>
            <person name="Andreopoulos W."/>
            <person name="Angelini C."/>
            <person name="Antonin V."/>
            <person name="Barry K.W."/>
            <person name="Bougher N.L."/>
            <person name="Buchanan P."/>
            <person name="Buyck B."/>
            <person name="Bense V."/>
            <person name="Catcheside P."/>
            <person name="Chovatia M."/>
            <person name="Cooper J."/>
            <person name="Damon W."/>
            <person name="Desjardin D."/>
            <person name="Finy P."/>
            <person name="Geml J."/>
            <person name="Haridas S."/>
            <person name="Hughes K."/>
            <person name="Justo A."/>
            <person name="Karasinski D."/>
            <person name="Kautmanova I."/>
            <person name="Kiss B."/>
            <person name="Kocsube S."/>
            <person name="Kotiranta H."/>
            <person name="LaButti K.M."/>
            <person name="Lechner B.E."/>
            <person name="Liimatainen K."/>
            <person name="Lipzen A."/>
            <person name="Lukacs Z."/>
            <person name="Mihaltcheva S."/>
            <person name="Morgado L.N."/>
            <person name="Niskanen T."/>
            <person name="Noordeloos M.E."/>
            <person name="Ohm R.A."/>
            <person name="Ortiz-Santana B."/>
            <person name="Ovrebo C."/>
            <person name="Racz N."/>
            <person name="Riley R."/>
            <person name="Savchenko A."/>
            <person name="Shiryaev A."/>
            <person name="Soop K."/>
            <person name="Spirin V."/>
            <person name="Szebenyi C."/>
            <person name="Tomsovsky M."/>
            <person name="Tulloss R.E."/>
            <person name="Uehling J."/>
            <person name="Grigoriev I.V."/>
            <person name="Vagvolgyi C."/>
            <person name="Papp T."/>
            <person name="Martin F.M."/>
            <person name="Miettinen O."/>
            <person name="Hibbett D.S."/>
            <person name="Nagy L.G."/>
        </authorList>
    </citation>
    <scope>NUCLEOTIDE SEQUENCE [LARGE SCALE GENOMIC DNA]</scope>
    <source>
        <strain evidence="1 2">FP101781</strain>
    </source>
</reference>
<gene>
    <name evidence="1" type="ORF">FA13DRAFT_1124510</name>
</gene>
<sequence length="221" mass="24472">MSALEDARVSFCAPLAGRPIDILLPHLSNVTRLILVPTRIEPLTLYYSGFNLTTILDACPLLVELFVPLPHSTIGRNLDILTYNGSQPRARYLEVVALFCDMGIYELLSDSCPGFPTASAFYKLVASRSVNTQDHEPTGNDVPSPLKRLLIRLAIASDSERVQAVTRIKRDLESALQPLADGPHISVGITDKTYNFDPRPTGNHWDEGAMDFADDQWEYAT</sequence>
<dbReference type="Proteomes" id="UP000298030">
    <property type="component" value="Unassembled WGS sequence"/>
</dbReference>
<evidence type="ECO:0000313" key="1">
    <source>
        <dbReference type="EMBL" id="TEB25975.1"/>
    </source>
</evidence>
<dbReference type="EMBL" id="QPFP01000052">
    <property type="protein sequence ID" value="TEB25975.1"/>
    <property type="molecule type" value="Genomic_DNA"/>
</dbReference>
<name>A0A4Y7SVS5_COPMI</name>
<keyword evidence="2" id="KW-1185">Reference proteome</keyword>
<protein>
    <submittedName>
        <fullName evidence="1">Uncharacterized protein</fullName>
    </submittedName>
</protein>
<organism evidence="1 2">
    <name type="scientific">Coprinellus micaceus</name>
    <name type="common">Glistening ink-cap mushroom</name>
    <name type="synonym">Coprinus micaceus</name>
    <dbReference type="NCBI Taxonomy" id="71717"/>
    <lineage>
        <taxon>Eukaryota</taxon>
        <taxon>Fungi</taxon>
        <taxon>Dikarya</taxon>
        <taxon>Basidiomycota</taxon>
        <taxon>Agaricomycotina</taxon>
        <taxon>Agaricomycetes</taxon>
        <taxon>Agaricomycetidae</taxon>
        <taxon>Agaricales</taxon>
        <taxon>Agaricineae</taxon>
        <taxon>Psathyrellaceae</taxon>
        <taxon>Coprinellus</taxon>
    </lineage>
</organism>
<dbReference type="AlphaFoldDB" id="A0A4Y7SVS5"/>